<dbReference type="GO" id="GO:0005886">
    <property type="term" value="C:plasma membrane"/>
    <property type="evidence" value="ECO:0007669"/>
    <property type="project" value="UniProtKB-SubCell"/>
</dbReference>
<evidence type="ECO:0000313" key="11">
    <source>
        <dbReference type="Proteomes" id="UP000229740"/>
    </source>
</evidence>
<feature type="transmembrane region" description="Helical" evidence="8">
    <location>
        <begin position="58"/>
        <end position="75"/>
    </location>
</feature>
<dbReference type="PANTHER" id="PTHR38686:SF1">
    <property type="entry name" value="APOLIPOPROTEIN N-ACYLTRANSFERASE"/>
    <property type="match status" value="1"/>
</dbReference>
<feature type="transmembrane region" description="Helical" evidence="8">
    <location>
        <begin position="87"/>
        <end position="111"/>
    </location>
</feature>
<organism evidence="10 11">
    <name type="scientific">candidate division KSB3 bacterium</name>
    <dbReference type="NCBI Taxonomy" id="2044937"/>
    <lineage>
        <taxon>Bacteria</taxon>
        <taxon>candidate division KSB3</taxon>
    </lineage>
</organism>
<dbReference type="UniPathway" id="UPA00666"/>
<reference evidence="10 11" key="1">
    <citation type="submission" date="2017-10" db="EMBL/GenBank/DDBJ databases">
        <title>Novel microbial diversity and functional potential in the marine mammal oral microbiome.</title>
        <authorList>
            <person name="Dudek N.K."/>
            <person name="Sun C.L."/>
            <person name="Burstein D."/>
            <person name="Kantor R.S."/>
            <person name="Aliaga Goltsman D.S."/>
            <person name="Bik E.M."/>
            <person name="Thomas B.C."/>
            <person name="Banfield J.F."/>
            <person name="Relman D.A."/>
        </authorList>
    </citation>
    <scope>NUCLEOTIDE SEQUENCE [LARGE SCALE GENOMIC DNA]</scope>
    <source>
        <strain evidence="10">DOLZORAL124_49_17</strain>
    </source>
</reference>
<feature type="transmembrane region" description="Helical" evidence="8">
    <location>
        <begin position="495"/>
        <end position="513"/>
    </location>
</feature>
<keyword evidence="7 8" id="KW-0012">Acyltransferase</keyword>
<dbReference type="InterPro" id="IPR045378">
    <property type="entry name" value="LNT_N"/>
</dbReference>
<dbReference type="EC" id="2.3.1.269" evidence="8"/>
<sequence length="519" mass="58221">MHLPDISVRVSRKMGLAVLAGILLIAIFPNIDIEFLAWIAFVPLFLAVQEESLKNSFWLGWFAGLVYGLGSLYWVTITMMSFGGLSWGLSVCLLGFLAAYLALYMGSFTMLLRALQQSLELPFLVTAPVVWVGLEYLRSFFMIGFPWNSLGYSQYLTPQVTQLADLTGVYGVSFLIVLVNAGVYTSLVAEVPRRLKLRSVFVTLGCLGLSLVYGFSVLPGIDAEPSGDTIRLAVVQGNIDQSLKWSPEFRKKIFEKYVRLSQDTLKTAPDMIVWPETAFPYVMRYDPGSQDAIRTLARELQRYLLYGTIDVMPSSNQEEKTYESLNSAFLISPEGDIAGKYDKMRLVPFGEYIPFEDLLFFVKELTHTIGKVHPGKQSTLLVADGTAFGTLICFEIIFPNFVREFVEKGARFLVTITNDAWFARSAASYQHFAMVTFRAIENRVAIARAANTGISGFIDPYGRILSQSEIFVDKTLTHDIPLRTTTTFYSRYGDLFARLCLLFTLLGAAVHFYRTKKAV</sequence>
<evidence type="ECO:0000256" key="5">
    <source>
        <dbReference type="ARBA" id="ARBA00022989"/>
    </source>
</evidence>
<evidence type="ECO:0000313" key="10">
    <source>
        <dbReference type="EMBL" id="PID58933.1"/>
    </source>
</evidence>
<accession>A0A2G6EA19</accession>
<dbReference type="CDD" id="cd07571">
    <property type="entry name" value="ALP_N-acyl_transferase"/>
    <property type="match status" value="1"/>
</dbReference>
<keyword evidence="10" id="KW-0449">Lipoprotein</keyword>
<evidence type="ECO:0000256" key="7">
    <source>
        <dbReference type="ARBA" id="ARBA00023315"/>
    </source>
</evidence>
<dbReference type="PANTHER" id="PTHR38686">
    <property type="entry name" value="APOLIPOPROTEIN N-ACYLTRANSFERASE"/>
    <property type="match status" value="1"/>
</dbReference>
<dbReference type="Pfam" id="PF20154">
    <property type="entry name" value="LNT_N"/>
    <property type="match status" value="1"/>
</dbReference>
<evidence type="ECO:0000256" key="1">
    <source>
        <dbReference type="ARBA" id="ARBA00004651"/>
    </source>
</evidence>
<evidence type="ECO:0000256" key="6">
    <source>
        <dbReference type="ARBA" id="ARBA00023136"/>
    </source>
</evidence>
<comment type="similarity">
    <text evidence="8">Belongs to the CN hydrolase family. Apolipoprotein N-acyltransferase subfamily.</text>
</comment>
<feature type="transmembrane region" description="Helical" evidence="8">
    <location>
        <begin position="20"/>
        <end position="46"/>
    </location>
</feature>
<dbReference type="InterPro" id="IPR036526">
    <property type="entry name" value="C-N_Hydrolase_sf"/>
</dbReference>
<evidence type="ECO:0000256" key="8">
    <source>
        <dbReference type="HAMAP-Rule" id="MF_01148"/>
    </source>
</evidence>
<dbReference type="SUPFAM" id="SSF56317">
    <property type="entry name" value="Carbon-nitrogen hydrolase"/>
    <property type="match status" value="1"/>
</dbReference>
<evidence type="ECO:0000256" key="3">
    <source>
        <dbReference type="ARBA" id="ARBA00022679"/>
    </source>
</evidence>
<dbReference type="GO" id="GO:0042158">
    <property type="term" value="P:lipoprotein biosynthetic process"/>
    <property type="evidence" value="ECO:0007669"/>
    <property type="project" value="UniProtKB-UniRule"/>
</dbReference>
<keyword evidence="2 8" id="KW-1003">Cell membrane</keyword>
<dbReference type="EMBL" id="PDPS01000021">
    <property type="protein sequence ID" value="PID58933.1"/>
    <property type="molecule type" value="Genomic_DNA"/>
</dbReference>
<evidence type="ECO:0000259" key="9">
    <source>
        <dbReference type="PROSITE" id="PS50263"/>
    </source>
</evidence>
<feature type="transmembrane region" description="Helical" evidence="8">
    <location>
        <begin position="167"/>
        <end position="188"/>
    </location>
</feature>
<keyword evidence="6 8" id="KW-0472">Membrane</keyword>
<comment type="catalytic activity">
    <reaction evidence="8">
        <text>N-terminal S-1,2-diacyl-sn-glyceryl-L-cysteinyl-[lipoprotein] + a glycerophospholipid = N-acyl-S-1,2-diacyl-sn-glyceryl-L-cysteinyl-[lipoprotein] + a 2-acyl-sn-glycero-3-phospholipid + H(+)</text>
        <dbReference type="Rhea" id="RHEA:48228"/>
        <dbReference type="Rhea" id="RHEA-COMP:14681"/>
        <dbReference type="Rhea" id="RHEA-COMP:14684"/>
        <dbReference type="ChEBI" id="CHEBI:15378"/>
        <dbReference type="ChEBI" id="CHEBI:136912"/>
        <dbReference type="ChEBI" id="CHEBI:140656"/>
        <dbReference type="ChEBI" id="CHEBI:140657"/>
        <dbReference type="ChEBI" id="CHEBI:140660"/>
        <dbReference type="EC" id="2.3.1.269"/>
    </reaction>
</comment>
<evidence type="ECO:0000256" key="2">
    <source>
        <dbReference type="ARBA" id="ARBA00022475"/>
    </source>
</evidence>
<dbReference type="Proteomes" id="UP000229740">
    <property type="component" value="Unassembled WGS sequence"/>
</dbReference>
<comment type="subcellular location">
    <subcellularLocation>
        <location evidence="1 8">Cell membrane</location>
        <topology evidence="1 8">Multi-pass membrane protein</topology>
    </subcellularLocation>
</comment>
<keyword evidence="5 8" id="KW-1133">Transmembrane helix</keyword>
<dbReference type="Pfam" id="PF00795">
    <property type="entry name" value="CN_hydrolase"/>
    <property type="match status" value="1"/>
</dbReference>
<dbReference type="HAMAP" id="MF_01148">
    <property type="entry name" value="Lnt"/>
    <property type="match status" value="1"/>
</dbReference>
<comment type="pathway">
    <text evidence="8">Protein modification; lipoprotein biosynthesis (N-acyl transfer).</text>
</comment>
<comment type="caution">
    <text evidence="10">The sequence shown here is derived from an EMBL/GenBank/DDBJ whole genome shotgun (WGS) entry which is preliminary data.</text>
</comment>
<feature type="domain" description="CN hydrolase" evidence="9">
    <location>
        <begin position="235"/>
        <end position="482"/>
    </location>
</feature>
<keyword evidence="4 8" id="KW-0812">Transmembrane</keyword>
<dbReference type="GO" id="GO:0016410">
    <property type="term" value="F:N-acyltransferase activity"/>
    <property type="evidence" value="ECO:0007669"/>
    <property type="project" value="UniProtKB-UniRule"/>
</dbReference>
<dbReference type="InterPro" id="IPR003010">
    <property type="entry name" value="C-N_Hydrolase"/>
</dbReference>
<evidence type="ECO:0000256" key="4">
    <source>
        <dbReference type="ARBA" id="ARBA00022692"/>
    </source>
</evidence>
<dbReference type="AlphaFoldDB" id="A0A2G6EA19"/>
<dbReference type="PROSITE" id="PS50263">
    <property type="entry name" value="CN_HYDROLASE"/>
    <property type="match status" value="1"/>
</dbReference>
<dbReference type="NCBIfam" id="TIGR00546">
    <property type="entry name" value="lnt"/>
    <property type="match status" value="1"/>
</dbReference>
<feature type="transmembrane region" description="Helical" evidence="8">
    <location>
        <begin position="200"/>
        <end position="221"/>
    </location>
</feature>
<name>A0A2G6EA19_9BACT</name>
<dbReference type="InterPro" id="IPR004563">
    <property type="entry name" value="Apolipo_AcylTrfase"/>
</dbReference>
<dbReference type="Gene3D" id="3.60.110.10">
    <property type="entry name" value="Carbon-nitrogen hydrolase"/>
    <property type="match status" value="1"/>
</dbReference>
<gene>
    <name evidence="8 10" type="primary">lnt</name>
    <name evidence="10" type="ORF">CSB45_02735</name>
</gene>
<proteinExistence type="inferred from homology"/>
<protein>
    <recommendedName>
        <fullName evidence="8">Apolipoprotein N-acyltransferase</fullName>
        <shortName evidence="8">ALP N-acyltransferase</shortName>
        <ecNumber evidence="8">2.3.1.269</ecNumber>
    </recommendedName>
</protein>
<keyword evidence="3 8" id="KW-0808">Transferase</keyword>
<comment type="function">
    <text evidence="8">Catalyzes the phospholipid dependent N-acylation of the N-terminal cysteine of apolipoprotein, the last step in lipoprotein maturation.</text>
</comment>